<dbReference type="Gene3D" id="3.30.450.20">
    <property type="entry name" value="PAS domain"/>
    <property type="match status" value="2"/>
</dbReference>
<evidence type="ECO:0000259" key="6">
    <source>
        <dbReference type="PROSITE" id="PS50109"/>
    </source>
</evidence>
<dbReference type="FunFam" id="3.30.565.10:FF:000006">
    <property type="entry name" value="Sensor histidine kinase WalK"/>
    <property type="match status" value="1"/>
</dbReference>
<dbReference type="InterPro" id="IPR013767">
    <property type="entry name" value="PAS_fold"/>
</dbReference>
<dbReference type="GO" id="GO:0006355">
    <property type="term" value="P:regulation of DNA-templated transcription"/>
    <property type="evidence" value="ECO:0007669"/>
    <property type="project" value="InterPro"/>
</dbReference>
<evidence type="ECO:0000256" key="3">
    <source>
        <dbReference type="ARBA" id="ARBA00022553"/>
    </source>
</evidence>
<dbReference type="InterPro" id="IPR036097">
    <property type="entry name" value="HisK_dim/P_sf"/>
</dbReference>
<evidence type="ECO:0000259" key="7">
    <source>
        <dbReference type="PROSITE" id="PS50112"/>
    </source>
</evidence>
<dbReference type="Pfam" id="PF00989">
    <property type="entry name" value="PAS"/>
    <property type="match status" value="1"/>
</dbReference>
<dbReference type="PANTHER" id="PTHR43304">
    <property type="entry name" value="PHYTOCHROME-LIKE PROTEIN CPH1"/>
    <property type="match status" value="1"/>
</dbReference>
<evidence type="ECO:0000313" key="10">
    <source>
        <dbReference type="Proteomes" id="UP000278351"/>
    </source>
</evidence>
<dbReference type="Gene3D" id="1.10.287.130">
    <property type="match status" value="1"/>
</dbReference>
<dbReference type="InterPro" id="IPR003594">
    <property type="entry name" value="HATPase_dom"/>
</dbReference>
<dbReference type="InterPro" id="IPR035965">
    <property type="entry name" value="PAS-like_dom_sf"/>
</dbReference>
<dbReference type="InterPro" id="IPR000700">
    <property type="entry name" value="PAS-assoc_C"/>
</dbReference>
<protein>
    <recommendedName>
        <fullName evidence="2">histidine kinase</fullName>
        <ecNumber evidence="2">2.7.13.3</ecNumber>
    </recommendedName>
</protein>
<dbReference type="CDD" id="cd00130">
    <property type="entry name" value="PAS"/>
    <property type="match status" value="1"/>
</dbReference>
<dbReference type="OrthoDB" id="9766459at2"/>
<feature type="domain" description="PAS" evidence="7">
    <location>
        <begin position="30"/>
        <end position="69"/>
    </location>
</feature>
<dbReference type="InterPro" id="IPR004358">
    <property type="entry name" value="Sig_transdc_His_kin-like_C"/>
</dbReference>
<evidence type="ECO:0000256" key="5">
    <source>
        <dbReference type="ARBA" id="ARBA00022777"/>
    </source>
</evidence>
<accession>A0A3N4PJL2</accession>
<dbReference type="PROSITE" id="PS50112">
    <property type="entry name" value="PAS"/>
    <property type="match status" value="2"/>
</dbReference>
<dbReference type="EMBL" id="RPDH01000002">
    <property type="protein sequence ID" value="RPE08416.1"/>
    <property type="molecule type" value="Genomic_DNA"/>
</dbReference>
<dbReference type="InterPro" id="IPR003661">
    <property type="entry name" value="HisK_dim/P_dom"/>
</dbReference>
<dbReference type="Pfam" id="PF13188">
    <property type="entry name" value="PAS_8"/>
    <property type="match status" value="1"/>
</dbReference>
<gene>
    <name evidence="9" type="ORF">EGT74_15315</name>
</gene>
<keyword evidence="3" id="KW-0597">Phosphoprotein</keyword>
<organism evidence="9 10">
    <name type="scientific">Chitinophaga lutea</name>
    <dbReference type="NCBI Taxonomy" id="2488634"/>
    <lineage>
        <taxon>Bacteria</taxon>
        <taxon>Pseudomonadati</taxon>
        <taxon>Bacteroidota</taxon>
        <taxon>Chitinophagia</taxon>
        <taxon>Chitinophagales</taxon>
        <taxon>Chitinophagaceae</taxon>
        <taxon>Chitinophaga</taxon>
    </lineage>
</organism>
<dbReference type="SUPFAM" id="SSF55785">
    <property type="entry name" value="PYP-like sensor domain (PAS domain)"/>
    <property type="match status" value="2"/>
</dbReference>
<dbReference type="SUPFAM" id="SSF47384">
    <property type="entry name" value="Homodimeric domain of signal transducing histidine kinase"/>
    <property type="match status" value="1"/>
</dbReference>
<dbReference type="RefSeq" id="WP_123847420.1">
    <property type="nucleotide sequence ID" value="NZ_RPDH01000002.1"/>
</dbReference>
<feature type="domain" description="PAS" evidence="7">
    <location>
        <begin position="157"/>
        <end position="227"/>
    </location>
</feature>
<dbReference type="PANTHER" id="PTHR43304:SF1">
    <property type="entry name" value="PAC DOMAIN-CONTAINING PROTEIN"/>
    <property type="match status" value="1"/>
</dbReference>
<dbReference type="PRINTS" id="PR00344">
    <property type="entry name" value="BCTRLSENSOR"/>
</dbReference>
<dbReference type="InterPro" id="IPR052162">
    <property type="entry name" value="Sensor_kinase/Photoreceptor"/>
</dbReference>
<dbReference type="SMART" id="SM00387">
    <property type="entry name" value="HATPase_c"/>
    <property type="match status" value="1"/>
</dbReference>
<feature type="domain" description="PAC" evidence="8">
    <location>
        <begin position="108"/>
        <end position="160"/>
    </location>
</feature>
<evidence type="ECO:0000256" key="1">
    <source>
        <dbReference type="ARBA" id="ARBA00000085"/>
    </source>
</evidence>
<keyword evidence="10" id="KW-1185">Reference proteome</keyword>
<keyword evidence="4" id="KW-0808">Transferase</keyword>
<dbReference type="PROSITE" id="PS50109">
    <property type="entry name" value="HIS_KIN"/>
    <property type="match status" value="1"/>
</dbReference>
<dbReference type="Pfam" id="PF00512">
    <property type="entry name" value="HisKA"/>
    <property type="match status" value="1"/>
</dbReference>
<keyword evidence="5" id="KW-0418">Kinase</keyword>
<name>A0A3N4PJL2_9BACT</name>
<dbReference type="Pfam" id="PF02518">
    <property type="entry name" value="HATPase_c"/>
    <property type="match status" value="1"/>
</dbReference>
<dbReference type="Gene3D" id="3.30.565.10">
    <property type="entry name" value="Histidine kinase-like ATPase, C-terminal domain"/>
    <property type="match status" value="1"/>
</dbReference>
<evidence type="ECO:0000259" key="8">
    <source>
        <dbReference type="PROSITE" id="PS50113"/>
    </source>
</evidence>
<comment type="caution">
    <text evidence="9">The sequence shown here is derived from an EMBL/GenBank/DDBJ whole genome shotgun (WGS) entry which is preliminary data.</text>
</comment>
<feature type="domain" description="Histidine kinase" evidence="6">
    <location>
        <begin position="322"/>
        <end position="533"/>
    </location>
</feature>
<dbReference type="SMART" id="SM00388">
    <property type="entry name" value="HisKA"/>
    <property type="match status" value="1"/>
</dbReference>
<feature type="domain" description="PAC" evidence="8">
    <location>
        <begin position="230"/>
        <end position="282"/>
    </location>
</feature>
<dbReference type="InterPro" id="IPR000014">
    <property type="entry name" value="PAS"/>
</dbReference>
<evidence type="ECO:0000256" key="4">
    <source>
        <dbReference type="ARBA" id="ARBA00022679"/>
    </source>
</evidence>
<comment type="catalytic activity">
    <reaction evidence="1">
        <text>ATP + protein L-histidine = ADP + protein N-phospho-L-histidine.</text>
        <dbReference type="EC" id="2.7.13.3"/>
    </reaction>
</comment>
<sequence>MPEQFPIDTNATPEDISRSIKAIRESITDSDSLYQQLVKTLPAAIYFCDADGVITFYNSAAARLWGREPVIGVDRWCGSWKIFHTDGTPMPLEECPMAVTLRDRKAVSGAEIIVEKPDGTRRFVKPFPQPTFDGKGHFNGATNLLIDVTDHKNAEEQSAYLAAIVNSSDDAIISKTLDGIVISWNTSAERIFGYTAAEMIGQHITRIIPPDRHNEEPNILAQLKQGKRVDHFETKRLTKYGELRDISVTISPIFNSAGKIIGASKIARDVTIQREAEKIIRERDDQFRYMLEEILQERTHELVQLNKRLEKSNHDLEQFAYIASHDLQEPLRKILTFSEMIQDNPNGMSGEQLRYLGKVRTSALQMTSLIKDVLHYSRLSSLHEEHVPVELDGLFREVLSEFDLMTEQKKAKVHHDALPTIHGIPAQMKQLFRNLLSNSLKFCEGPPVINVQAHTNNGQALIQFRDNGIGFEQVYADKIFHIFNRLNNRGKYNGTGVGLALCKKIVENHNGSIRAESTPGLGTTFYIQLPLPA</sequence>
<dbReference type="EC" id="2.7.13.3" evidence="2"/>
<dbReference type="SMART" id="SM00091">
    <property type="entry name" value="PAS"/>
    <property type="match status" value="2"/>
</dbReference>
<dbReference type="Proteomes" id="UP000278351">
    <property type="component" value="Unassembled WGS sequence"/>
</dbReference>
<reference evidence="9 10" key="1">
    <citation type="submission" date="2018-11" db="EMBL/GenBank/DDBJ databases">
        <title>Chitinophaga lutea sp.nov., isolate from arsenic contaminated soil.</title>
        <authorList>
            <person name="Zong Y."/>
        </authorList>
    </citation>
    <scope>NUCLEOTIDE SEQUENCE [LARGE SCALE GENOMIC DNA]</scope>
    <source>
        <strain evidence="9 10">ZY74</strain>
    </source>
</reference>
<dbReference type="NCBIfam" id="TIGR00229">
    <property type="entry name" value="sensory_box"/>
    <property type="match status" value="2"/>
</dbReference>
<dbReference type="SUPFAM" id="SSF55874">
    <property type="entry name" value="ATPase domain of HSP90 chaperone/DNA topoisomerase II/histidine kinase"/>
    <property type="match status" value="1"/>
</dbReference>
<dbReference type="CDD" id="cd00082">
    <property type="entry name" value="HisKA"/>
    <property type="match status" value="1"/>
</dbReference>
<evidence type="ECO:0000313" key="9">
    <source>
        <dbReference type="EMBL" id="RPE08416.1"/>
    </source>
</evidence>
<dbReference type="GO" id="GO:0000155">
    <property type="term" value="F:phosphorelay sensor kinase activity"/>
    <property type="evidence" value="ECO:0007669"/>
    <property type="project" value="InterPro"/>
</dbReference>
<dbReference type="InterPro" id="IPR005467">
    <property type="entry name" value="His_kinase_dom"/>
</dbReference>
<proteinExistence type="predicted"/>
<dbReference type="InterPro" id="IPR036890">
    <property type="entry name" value="HATPase_C_sf"/>
</dbReference>
<dbReference type="AlphaFoldDB" id="A0A3N4PJL2"/>
<evidence type="ECO:0000256" key="2">
    <source>
        <dbReference type="ARBA" id="ARBA00012438"/>
    </source>
</evidence>
<dbReference type="PROSITE" id="PS50113">
    <property type="entry name" value="PAC"/>
    <property type="match status" value="2"/>
</dbReference>